<gene>
    <name evidence="1" type="primary">csx20</name>
    <name evidence="1" type="ORF">RFV38_10985</name>
</gene>
<evidence type="ECO:0000313" key="1">
    <source>
        <dbReference type="EMBL" id="MDX8337015.1"/>
    </source>
</evidence>
<dbReference type="EMBL" id="JAVIKH010000018">
    <property type="protein sequence ID" value="MDX8337015.1"/>
    <property type="molecule type" value="Genomic_DNA"/>
</dbReference>
<dbReference type="RefSeq" id="WP_320314369.1">
    <property type="nucleotide sequence ID" value="NZ_JAVIKH010000018.1"/>
</dbReference>
<protein>
    <submittedName>
        <fullName evidence="1">CRISPR-associated protein Csx20</fullName>
    </submittedName>
</protein>
<dbReference type="NCBIfam" id="NF040559">
    <property type="entry name" value="CAS_Csx20"/>
    <property type="match status" value="1"/>
</dbReference>
<sequence length="126" mass="14811">MTTMFLLFSHKLTNEQIISAKKDLNCENLVYLPEELQKLWSNTPPTDEGYMYLTNFETFILNNYKKGDYALIQGDWGYTYHMVNFCKKIGVIPVYSTTERNSKDIINNDGSISKISIFKHVIYKRY</sequence>
<proteinExistence type="predicted"/>
<keyword evidence="2" id="KW-1185">Reference proteome</keyword>
<accession>A0ABU4WF43</accession>
<dbReference type="InterPro" id="IPR049811">
    <property type="entry name" value="MJ1673-like_dom"/>
</dbReference>
<evidence type="ECO:0000313" key="2">
    <source>
        <dbReference type="Proteomes" id="UP001279681"/>
    </source>
</evidence>
<reference evidence="2" key="1">
    <citation type="submission" date="2023-07" db="EMBL/GenBank/DDBJ databases">
        <authorList>
            <person name="Colorado M.A."/>
            <person name="Villamil L.M."/>
            <person name="Melo J.F."/>
            <person name="Rodriguez J.A."/>
            <person name="Ruiz R.Y."/>
        </authorList>
    </citation>
    <scope>NUCLEOTIDE SEQUENCE [LARGE SCALE GENOMIC DNA]</scope>
    <source>
        <strain evidence="2">C33</strain>
    </source>
</reference>
<dbReference type="Proteomes" id="UP001279681">
    <property type="component" value="Unassembled WGS sequence"/>
</dbReference>
<comment type="caution">
    <text evidence="1">The sequence shown here is derived from an EMBL/GenBank/DDBJ whole genome shotgun (WGS) entry which is preliminary data.</text>
</comment>
<organism evidence="1 2">
    <name type="scientific">Candidatus Cetobacterium colombiensis</name>
    <dbReference type="NCBI Taxonomy" id="3073100"/>
    <lineage>
        <taxon>Bacteria</taxon>
        <taxon>Fusobacteriati</taxon>
        <taxon>Fusobacteriota</taxon>
        <taxon>Fusobacteriia</taxon>
        <taxon>Fusobacteriales</taxon>
        <taxon>Fusobacteriaceae</taxon>
        <taxon>Cetobacterium</taxon>
    </lineage>
</organism>
<name>A0ABU4WF43_9FUSO</name>